<sequence>MPGLRRDEVALLAGVSTDYYTHLEQGRERNPSPKVLVALAAALQLDEIARSHLFRLGISGLPQAPSPEGVESDLLQLLDRLSEVPALIIGPSQDILAANSLAAALYSGFEHPDNLVRMIFLDPFARQFFDNWSWTAEVAVKNLRSASVYFPNDPGIADLIHEMTLRSTAFSHLWSRYEIQPRARDTKTFHHPEVGTLQLIHESLAVTSAPGQTISTYMAKPGSESALRLELLAKLVHDGHWEARGA</sequence>
<dbReference type="CDD" id="cd00093">
    <property type="entry name" value="HTH_XRE"/>
    <property type="match status" value="1"/>
</dbReference>
<dbReference type="PANTHER" id="PTHR35010:SF2">
    <property type="entry name" value="BLL4672 PROTEIN"/>
    <property type="match status" value="1"/>
</dbReference>
<dbReference type="Pfam" id="PF13560">
    <property type="entry name" value="HTH_31"/>
    <property type="match status" value="1"/>
</dbReference>
<dbReference type="Gene3D" id="3.30.450.180">
    <property type="match status" value="1"/>
</dbReference>
<dbReference type="PROSITE" id="PS50943">
    <property type="entry name" value="HTH_CROC1"/>
    <property type="match status" value="1"/>
</dbReference>
<dbReference type="Gene3D" id="1.10.260.40">
    <property type="entry name" value="lambda repressor-like DNA-binding domains"/>
    <property type="match status" value="1"/>
</dbReference>
<dbReference type="InterPro" id="IPR001387">
    <property type="entry name" value="Cro/C1-type_HTH"/>
</dbReference>
<evidence type="ECO:0000313" key="3">
    <source>
        <dbReference type="Proteomes" id="UP001500449"/>
    </source>
</evidence>
<evidence type="ECO:0000259" key="1">
    <source>
        <dbReference type="PROSITE" id="PS50943"/>
    </source>
</evidence>
<feature type="domain" description="HTH cro/C1-type" evidence="1">
    <location>
        <begin position="3"/>
        <end position="48"/>
    </location>
</feature>
<evidence type="ECO:0000313" key="2">
    <source>
        <dbReference type="EMBL" id="GAA1859739.1"/>
    </source>
</evidence>
<dbReference type="InterPro" id="IPR041413">
    <property type="entry name" value="MLTR_LBD"/>
</dbReference>
<dbReference type="Pfam" id="PF17765">
    <property type="entry name" value="MLTR_LBD"/>
    <property type="match status" value="1"/>
</dbReference>
<dbReference type="PANTHER" id="PTHR35010">
    <property type="entry name" value="BLL4672 PROTEIN-RELATED"/>
    <property type="match status" value="1"/>
</dbReference>
<dbReference type="Proteomes" id="UP001500449">
    <property type="component" value="Unassembled WGS sequence"/>
</dbReference>
<name>A0ABN2NB44_9PSEU</name>
<reference evidence="2 3" key="1">
    <citation type="journal article" date="2019" name="Int. J. Syst. Evol. Microbiol.">
        <title>The Global Catalogue of Microorganisms (GCM) 10K type strain sequencing project: providing services to taxonomists for standard genome sequencing and annotation.</title>
        <authorList>
            <consortium name="The Broad Institute Genomics Platform"/>
            <consortium name="The Broad Institute Genome Sequencing Center for Infectious Disease"/>
            <person name="Wu L."/>
            <person name="Ma J."/>
        </authorList>
    </citation>
    <scope>NUCLEOTIDE SEQUENCE [LARGE SCALE GENOMIC DNA]</scope>
    <source>
        <strain evidence="2 3">JCM 16009</strain>
    </source>
</reference>
<keyword evidence="3" id="KW-1185">Reference proteome</keyword>
<protein>
    <submittedName>
        <fullName evidence="2">Helix-turn-helix transcriptional regulator</fullName>
    </submittedName>
</protein>
<comment type="caution">
    <text evidence="2">The sequence shown here is derived from an EMBL/GenBank/DDBJ whole genome shotgun (WGS) entry which is preliminary data.</text>
</comment>
<proteinExistence type="predicted"/>
<gene>
    <name evidence="2" type="ORF">GCM10009836_44890</name>
</gene>
<dbReference type="InterPro" id="IPR010982">
    <property type="entry name" value="Lambda_DNA-bd_dom_sf"/>
</dbReference>
<dbReference type="EMBL" id="BAAAQK010000018">
    <property type="protein sequence ID" value="GAA1859739.1"/>
    <property type="molecule type" value="Genomic_DNA"/>
</dbReference>
<organism evidence="2 3">
    <name type="scientific">Pseudonocardia ailaonensis</name>
    <dbReference type="NCBI Taxonomy" id="367279"/>
    <lineage>
        <taxon>Bacteria</taxon>
        <taxon>Bacillati</taxon>
        <taxon>Actinomycetota</taxon>
        <taxon>Actinomycetes</taxon>
        <taxon>Pseudonocardiales</taxon>
        <taxon>Pseudonocardiaceae</taxon>
        <taxon>Pseudonocardia</taxon>
    </lineage>
</organism>
<dbReference type="SUPFAM" id="SSF47413">
    <property type="entry name" value="lambda repressor-like DNA-binding domains"/>
    <property type="match status" value="1"/>
</dbReference>
<accession>A0ABN2NB44</accession>